<evidence type="ECO:0008006" key="10">
    <source>
        <dbReference type="Google" id="ProtNLM"/>
    </source>
</evidence>
<dbReference type="GO" id="GO:0010043">
    <property type="term" value="P:response to zinc ion"/>
    <property type="evidence" value="ECO:0007669"/>
    <property type="project" value="TreeGrafter"/>
</dbReference>
<feature type="transmembrane region" description="Helical" evidence="7">
    <location>
        <begin position="47"/>
        <end position="80"/>
    </location>
</feature>
<evidence type="ECO:0000256" key="6">
    <source>
        <dbReference type="RuleBase" id="RU003943"/>
    </source>
</evidence>
<dbReference type="STRING" id="1802385.A2856_02160"/>
<feature type="transmembrane region" description="Helical" evidence="7">
    <location>
        <begin position="248"/>
        <end position="269"/>
    </location>
</feature>
<dbReference type="AlphaFoldDB" id="A0A1F7TKD0"/>
<dbReference type="InterPro" id="IPR037294">
    <property type="entry name" value="ABC_BtuC-like"/>
</dbReference>
<feature type="transmembrane region" description="Helical" evidence="7">
    <location>
        <begin position="218"/>
        <end position="242"/>
    </location>
</feature>
<evidence type="ECO:0000256" key="4">
    <source>
        <dbReference type="ARBA" id="ARBA00022989"/>
    </source>
</evidence>
<feature type="transmembrane region" description="Helical" evidence="7">
    <location>
        <begin position="179"/>
        <end position="206"/>
    </location>
</feature>
<name>A0A1F7TKD0_9BACT</name>
<keyword evidence="4 7" id="KW-1133">Transmembrane helix</keyword>
<evidence type="ECO:0000256" key="2">
    <source>
        <dbReference type="ARBA" id="ARBA00008034"/>
    </source>
</evidence>
<evidence type="ECO:0000313" key="9">
    <source>
        <dbReference type="Proteomes" id="UP000177885"/>
    </source>
</evidence>
<evidence type="ECO:0000256" key="5">
    <source>
        <dbReference type="ARBA" id="ARBA00023136"/>
    </source>
</evidence>
<keyword evidence="6" id="KW-0813">Transport</keyword>
<dbReference type="PANTHER" id="PTHR30477">
    <property type="entry name" value="ABC-TRANSPORTER METAL-BINDING PROTEIN"/>
    <property type="match status" value="1"/>
</dbReference>
<keyword evidence="3 6" id="KW-0812">Transmembrane</keyword>
<gene>
    <name evidence="8" type="ORF">A2856_02160</name>
</gene>
<comment type="caution">
    <text evidence="8">The sequence shown here is derived from an EMBL/GenBank/DDBJ whole genome shotgun (WGS) entry which is preliminary data.</text>
</comment>
<feature type="transmembrane region" description="Helical" evidence="7">
    <location>
        <begin position="92"/>
        <end position="112"/>
    </location>
</feature>
<dbReference type="GO" id="GO:0055085">
    <property type="term" value="P:transmembrane transport"/>
    <property type="evidence" value="ECO:0007669"/>
    <property type="project" value="InterPro"/>
</dbReference>
<accession>A0A1F7TKD0</accession>
<dbReference type="Pfam" id="PF00950">
    <property type="entry name" value="ABC-3"/>
    <property type="match status" value="1"/>
</dbReference>
<feature type="transmembrane region" description="Helical" evidence="7">
    <location>
        <begin position="12"/>
        <end position="35"/>
    </location>
</feature>
<protein>
    <recommendedName>
        <fullName evidence="10">ABC transporter</fullName>
    </recommendedName>
</protein>
<dbReference type="PANTHER" id="PTHR30477:SF0">
    <property type="entry name" value="METAL TRANSPORT SYSTEM MEMBRANE PROTEIN TM_0125-RELATED"/>
    <property type="match status" value="1"/>
</dbReference>
<dbReference type="EMBL" id="MGDT01000007">
    <property type="protein sequence ID" value="OGL66473.1"/>
    <property type="molecule type" value="Genomic_DNA"/>
</dbReference>
<dbReference type="Gene3D" id="1.10.3470.10">
    <property type="entry name" value="ABC transporter involved in vitamin B12 uptake, BtuC"/>
    <property type="match status" value="1"/>
</dbReference>
<evidence type="ECO:0000256" key="3">
    <source>
        <dbReference type="ARBA" id="ARBA00022692"/>
    </source>
</evidence>
<feature type="transmembrane region" description="Helical" evidence="7">
    <location>
        <begin position="124"/>
        <end position="152"/>
    </location>
</feature>
<dbReference type="InterPro" id="IPR001626">
    <property type="entry name" value="ABC_TroCD"/>
</dbReference>
<evidence type="ECO:0000256" key="7">
    <source>
        <dbReference type="SAM" id="Phobius"/>
    </source>
</evidence>
<evidence type="ECO:0000256" key="1">
    <source>
        <dbReference type="ARBA" id="ARBA00004141"/>
    </source>
</evidence>
<dbReference type="GO" id="GO:0043190">
    <property type="term" value="C:ATP-binding cassette (ABC) transporter complex"/>
    <property type="evidence" value="ECO:0007669"/>
    <property type="project" value="InterPro"/>
</dbReference>
<organism evidence="8 9">
    <name type="scientific">Candidatus Uhrbacteria bacterium RIFCSPHIGHO2_01_FULL_63_20</name>
    <dbReference type="NCBI Taxonomy" id="1802385"/>
    <lineage>
        <taxon>Bacteria</taxon>
        <taxon>Candidatus Uhriibacteriota</taxon>
    </lineage>
</organism>
<comment type="similarity">
    <text evidence="2 6">Belongs to the ABC-3 integral membrane protein family.</text>
</comment>
<dbReference type="SUPFAM" id="SSF81345">
    <property type="entry name" value="ABC transporter involved in vitamin B12 uptake, BtuC"/>
    <property type="match status" value="1"/>
</dbReference>
<keyword evidence="5 7" id="KW-0472">Membrane</keyword>
<comment type="subcellular location">
    <subcellularLocation>
        <location evidence="6">Cell membrane</location>
        <topology evidence="6">Multi-pass membrane protein</topology>
    </subcellularLocation>
    <subcellularLocation>
        <location evidence="1">Membrane</location>
        <topology evidence="1">Multi-pass membrane protein</topology>
    </subcellularLocation>
</comment>
<reference evidence="8 9" key="1">
    <citation type="journal article" date="2016" name="Nat. Commun.">
        <title>Thousands of microbial genomes shed light on interconnected biogeochemical processes in an aquifer system.</title>
        <authorList>
            <person name="Anantharaman K."/>
            <person name="Brown C.T."/>
            <person name="Hug L.A."/>
            <person name="Sharon I."/>
            <person name="Castelle C.J."/>
            <person name="Probst A.J."/>
            <person name="Thomas B.C."/>
            <person name="Singh A."/>
            <person name="Wilkins M.J."/>
            <person name="Karaoz U."/>
            <person name="Brodie E.L."/>
            <person name="Williams K.H."/>
            <person name="Hubbard S.S."/>
            <person name="Banfield J.F."/>
        </authorList>
    </citation>
    <scope>NUCLEOTIDE SEQUENCE [LARGE SCALE GENOMIC DNA]</scope>
</reference>
<proteinExistence type="inferred from homology"/>
<dbReference type="Proteomes" id="UP000177885">
    <property type="component" value="Unassembled WGS sequence"/>
</dbReference>
<evidence type="ECO:0000313" key="8">
    <source>
        <dbReference type="EMBL" id="OGL66473.1"/>
    </source>
</evidence>
<sequence length="272" mass="27786">MEPVSVLFADPVARAFAAGILIAPLIASLGVFATLRRMALFGEGIGHASLAGVAVAVIAGLAPLPVALAWGVLVAFVLYHLERSTKLPPDSVLGMLFTTSMALGIVLFSVFTGDEGLEVLEETLFGSVFSVSGLDLALAVVAAIVIFGWLLFAGRSLTFLSLSKDSAFVNGVNVGLHTLLLYLSLAAAIVFGVKLVGLILVSALLVTPAAAARQVAGTFKGTMVATVVIAELAVLIGLWSSIRFGLPSGAPIVLAATALFAATSLVSGIRKA</sequence>